<dbReference type="EMBL" id="JBJXBP010000002">
    <property type="protein sequence ID" value="KAL3845013.1"/>
    <property type="molecule type" value="Genomic_DNA"/>
</dbReference>
<dbReference type="Proteomes" id="UP001634393">
    <property type="component" value="Unassembled WGS sequence"/>
</dbReference>
<proteinExistence type="predicted"/>
<sequence length="172" mass="18916">MSDIPPTTPTNSDSNPNPTTPVTNSDPNEATEMDSSMPNIDPLKMQAICCRNCTNYIALSLGDIIHFGKATYVLRFQGRSIPLFKHDYMLFSMVFNVHLGETRQNSSKDVVCDNCKTVLGWRPIESGPHFIHPACTMLLSRQGEENELLYSNIIIPPAAPAPAPAPAQNQNS</sequence>
<evidence type="ECO:0000256" key="1">
    <source>
        <dbReference type="SAM" id="MobiDB-lite"/>
    </source>
</evidence>
<feature type="compositionally biased region" description="Low complexity" evidence="1">
    <location>
        <begin position="9"/>
        <end position="28"/>
    </location>
</feature>
<evidence type="ECO:0008006" key="4">
    <source>
        <dbReference type="Google" id="ProtNLM"/>
    </source>
</evidence>
<evidence type="ECO:0000313" key="2">
    <source>
        <dbReference type="EMBL" id="KAL3845013.1"/>
    </source>
</evidence>
<comment type="caution">
    <text evidence="2">The sequence shown here is derived from an EMBL/GenBank/DDBJ whole genome shotgun (WGS) entry which is preliminary data.</text>
</comment>
<keyword evidence="3" id="KW-1185">Reference proteome</keyword>
<evidence type="ECO:0000313" key="3">
    <source>
        <dbReference type="Proteomes" id="UP001634393"/>
    </source>
</evidence>
<dbReference type="AlphaFoldDB" id="A0ABD3UA40"/>
<feature type="region of interest" description="Disordered" evidence="1">
    <location>
        <begin position="1"/>
        <end position="37"/>
    </location>
</feature>
<accession>A0ABD3UA40</accession>
<organism evidence="2 3">
    <name type="scientific">Penstemon smallii</name>
    <dbReference type="NCBI Taxonomy" id="265156"/>
    <lineage>
        <taxon>Eukaryota</taxon>
        <taxon>Viridiplantae</taxon>
        <taxon>Streptophyta</taxon>
        <taxon>Embryophyta</taxon>
        <taxon>Tracheophyta</taxon>
        <taxon>Spermatophyta</taxon>
        <taxon>Magnoliopsida</taxon>
        <taxon>eudicotyledons</taxon>
        <taxon>Gunneridae</taxon>
        <taxon>Pentapetalae</taxon>
        <taxon>asterids</taxon>
        <taxon>lamiids</taxon>
        <taxon>Lamiales</taxon>
        <taxon>Plantaginaceae</taxon>
        <taxon>Cheloneae</taxon>
        <taxon>Penstemon</taxon>
    </lineage>
</organism>
<reference evidence="2 3" key="1">
    <citation type="submission" date="2024-12" db="EMBL/GenBank/DDBJ databases">
        <title>The unique morphological basis and parallel evolutionary history of personate flowers in Penstemon.</title>
        <authorList>
            <person name="Depatie T.H."/>
            <person name="Wessinger C.A."/>
        </authorList>
    </citation>
    <scope>NUCLEOTIDE SEQUENCE [LARGE SCALE GENOMIC DNA]</scope>
    <source>
        <strain evidence="2">WTNN_2</strain>
        <tissue evidence="2">Leaf</tissue>
    </source>
</reference>
<protein>
    <recommendedName>
        <fullName evidence="4">Yippee domain-containing protein</fullName>
    </recommendedName>
</protein>
<gene>
    <name evidence="2" type="ORF">ACJIZ3_002416</name>
</gene>
<name>A0ABD3UA40_9LAMI</name>